<evidence type="ECO:0000256" key="4">
    <source>
        <dbReference type="ARBA" id="ARBA00023136"/>
    </source>
</evidence>
<dbReference type="AlphaFoldDB" id="A0A2J6TKX3"/>
<dbReference type="Pfam" id="PF20684">
    <property type="entry name" value="Fung_rhodopsin"/>
    <property type="match status" value="1"/>
</dbReference>
<comment type="subcellular location">
    <subcellularLocation>
        <location evidence="1">Membrane</location>
        <topology evidence="1">Multi-pass membrane protein</topology>
    </subcellularLocation>
</comment>
<organism evidence="7 8">
    <name type="scientific">Hyaloscypha bicolor E</name>
    <dbReference type="NCBI Taxonomy" id="1095630"/>
    <lineage>
        <taxon>Eukaryota</taxon>
        <taxon>Fungi</taxon>
        <taxon>Dikarya</taxon>
        <taxon>Ascomycota</taxon>
        <taxon>Pezizomycotina</taxon>
        <taxon>Leotiomycetes</taxon>
        <taxon>Helotiales</taxon>
        <taxon>Hyaloscyphaceae</taxon>
        <taxon>Hyaloscypha</taxon>
        <taxon>Hyaloscypha bicolor</taxon>
    </lineage>
</organism>
<dbReference type="RefSeq" id="XP_024740561.1">
    <property type="nucleotide sequence ID" value="XM_024871910.1"/>
</dbReference>
<gene>
    <name evidence="7" type="ORF">K444DRAFT_325060</name>
</gene>
<keyword evidence="4" id="KW-0472">Membrane</keyword>
<dbReference type="EMBL" id="KZ613780">
    <property type="protein sequence ID" value="PMD63657.1"/>
    <property type="molecule type" value="Genomic_DNA"/>
</dbReference>
<evidence type="ECO:0000256" key="2">
    <source>
        <dbReference type="ARBA" id="ARBA00022692"/>
    </source>
</evidence>
<comment type="similarity">
    <text evidence="5">Belongs to the SAT4 family.</text>
</comment>
<proteinExistence type="inferred from homology"/>
<accession>A0A2J6TKX3</accession>
<dbReference type="InterPro" id="IPR049326">
    <property type="entry name" value="Rhodopsin_dom_fungi"/>
</dbReference>
<dbReference type="Proteomes" id="UP000235371">
    <property type="component" value="Unassembled WGS sequence"/>
</dbReference>
<dbReference type="STRING" id="1095630.A0A2J6TKX3"/>
<dbReference type="GO" id="GO:0016020">
    <property type="term" value="C:membrane"/>
    <property type="evidence" value="ECO:0007669"/>
    <property type="project" value="UniProtKB-SubCell"/>
</dbReference>
<feature type="domain" description="Rhodopsin" evidence="6">
    <location>
        <begin position="26"/>
        <end position="59"/>
    </location>
</feature>
<evidence type="ECO:0000259" key="6">
    <source>
        <dbReference type="Pfam" id="PF20684"/>
    </source>
</evidence>
<dbReference type="InterPro" id="IPR052337">
    <property type="entry name" value="SAT4-like"/>
</dbReference>
<keyword evidence="2" id="KW-0812">Transmembrane</keyword>
<dbReference type="OrthoDB" id="10017208at2759"/>
<sequence length="150" mass="16889">MRFPYRQTHPVRSKPCSYSAYELIKHTVDAVNIAIWSGIEINVAIACASLPSLKPLISRLVPGILPSIGSRNKSNMNNLSGNELGSYHMNTMNNTNKSRTGAQVEEIKVEQSIYQQREVRASVEGSERSLVNWKADCFSEEQQRKKHEVV</sequence>
<dbReference type="PANTHER" id="PTHR33048">
    <property type="entry name" value="PTH11-LIKE INTEGRAL MEMBRANE PROTEIN (AFU_ORTHOLOGUE AFUA_5G11245)"/>
    <property type="match status" value="1"/>
</dbReference>
<protein>
    <recommendedName>
        <fullName evidence="6">Rhodopsin domain-containing protein</fullName>
    </recommendedName>
</protein>
<evidence type="ECO:0000256" key="1">
    <source>
        <dbReference type="ARBA" id="ARBA00004141"/>
    </source>
</evidence>
<dbReference type="PANTHER" id="PTHR33048:SF47">
    <property type="entry name" value="INTEGRAL MEMBRANE PROTEIN-RELATED"/>
    <property type="match status" value="1"/>
</dbReference>
<evidence type="ECO:0000313" key="8">
    <source>
        <dbReference type="Proteomes" id="UP000235371"/>
    </source>
</evidence>
<evidence type="ECO:0000313" key="7">
    <source>
        <dbReference type="EMBL" id="PMD63657.1"/>
    </source>
</evidence>
<name>A0A2J6TKX3_9HELO</name>
<dbReference type="InParanoid" id="A0A2J6TKX3"/>
<dbReference type="GeneID" id="36579992"/>
<keyword evidence="8" id="KW-1185">Reference proteome</keyword>
<evidence type="ECO:0000256" key="5">
    <source>
        <dbReference type="ARBA" id="ARBA00038359"/>
    </source>
</evidence>
<evidence type="ECO:0000256" key="3">
    <source>
        <dbReference type="ARBA" id="ARBA00022989"/>
    </source>
</evidence>
<keyword evidence="3" id="KW-1133">Transmembrane helix</keyword>
<reference evidence="7 8" key="1">
    <citation type="submission" date="2016-04" db="EMBL/GenBank/DDBJ databases">
        <title>A degradative enzymes factory behind the ericoid mycorrhizal symbiosis.</title>
        <authorList>
            <consortium name="DOE Joint Genome Institute"/>
            <person name="Martino E."/>
            <person name="Morin E."/>
            <person name="Grelet G."/>
            <person name="Kuo A."/>
            <person name="Kohler A."/>
            <person name="Daghino S."/>
            <person name="Barry K."/>
            <person name="Choi C."/>
            <person name="Cichocki N."/>
            <person name="Clum A."/>
            <person name="Copeland A."/>
            <person name="Hainaut M."/>
            <person name="Haridas S."/>
            <person name="Labutti K."/>
            <person name="Lindquist E."/>
            <person name="Lipzen A."/>
            <person name="Khouja H.-R."/>
            <person name="Murat C."/>
            <person name="Ohm R."/>
            <person name="Olson A."/>
            <person name="Spatafora J."/>
            <person name="Veneault-Fourrey C."/>
            <person name="Henrissat B."/>
            <person name="Grigoriev I."/>
            <person name="Martin F."/>
            <person name="Perotto S."/>
        </authorList>
    </citation>
    <scope>NUCLEOTIDE SEQUENCE [LARGE SCALE GENOMIC DNA]</scope>
    <source>
        <strain evidence="7 8">E</strain>
    </source>
</reference>